<accession>A0A6J5R4L7</accession>
<proteinExistence type="predicted"/>
<organism evidence="1">
    <name type="scientific">uncultured Caudovirales phage</name>
    <dbReference type="NCBI Taxonomy" id="2100421"/>
    <lineage>
        <taxon>Viruses</taxon>
        <taxon>Duplodnaviria</taxon>
        <taxon>Heunggongvirae</taxon>
        <taxon>Uroviricota</taxon>
        <taxon>Caudoviricetes</taxon>
        <taxon>Peduoviridae</taxon>
        <taxon>Maltschvirus</taxon>
        <taxon>Maltschvirus maltsch</taxon>
    </lineage>
</organism>
<name>A0A6J5R4L7_9CAUD</name>
<protein>
    <submittedName>
        <fullName evidence="1">Uncharacterized protein</fullName>
    </submittedName>
</protein>
<evidence type="ECO:0000313" key="1">
    <source>
        <dbReference type="EMBL" id="CAB4192260.1"/>
    </source>
</evidence>
<sequence length="82" mass="9128">MKPVRKPLLVPSGVVKAAASTGYPFILLILLDGIPFAEVFAKSRKVFDANLADWKRNTLPSLARSEIRFFFTDGKTIVEVTF</sequence>
<dbReference type="EMBL" id="LR797187">
    <property type="protein sequence ID" value="CAB4192260.1"/>
    <property type="molecule type" value="Genomic_DNA"/>
</dbReference>
<reference evidence="1" key="1">
    <citation type="submission" date="2020-05" db="EMBL/GenBank/DDBJ databases">
        <authorList>
            <person name="Chiriac C."/>
            <person name="Salcher M."/>
            <person name="Ghai R."/>
            <person name="Kavagutti S V."/>
        </authorList>
    </citation>
    <scope>NUCLEOTIDE SEQUENCE</scope>
</reference>
<gene>
    <name evidence="1" type="ORF">UFOVP1233_22</name>
</gene>